<accession>A0A9D1SD91</accession>
<dbReference type="InterPro" id="IPR016155">
    <property type="entry name" value="Mopterin_synth/thiamin_S_b"/>
</dbReference>
<dbReference type="SUPFAM" id="SSF54285">
    <property type="entry name" value="MoaD/ThiS"/>
    <property type="match status" value="1"/>
</dbReference>
<sequence>MNVFLNNSEICVGKRVTLKDLLGGQGITPTGIAVAVNNVIIPKDEWENRFLVNGDKVTVIRATYGG</sequence>
<dbReference type="PANTHER" id="PTHR34472">
    <property type="entry name" value="SULFUR CARRIER PROTEIN THIS"/>
    <property type="match status" value="1"/>
</dbReference>
<organism evidence="1 2">
    <name type="scientific">Candidatus Gallibacteroides avistercoris</name>
    <dbReference type="NCBI Taxonomy" id="2840833"/>
    <lineage>
        <taxon>Bacteria</taxon>
        <taxon>Pseudomonadati</taxon>
        <taxon>Bacteroidota</taxon>
        <taxon>Bacteroidia</taxon>
        <taxon>Bacteroidales</taxon>
        <taxon>Bacteroidaceae</taxon>
        <taxon>Bacteroidaceae incertae sedis</taxon>
        <taxon>Candidatus Gallibacteroides</taxon>
    </lineage>
</organism>
<dbReference type="Gene3D" id="3.10.20.30">
    <property type="match status" value="1"/>
</dbReference>
<dbReference type="EMBL" id="DVNA01000197">
    <property type="protein sequence ID" value="HIU55865.1"/>
    <property type="molecule type" value="Genomic_DNA"/>
</dbReference>
<dbReference type="Proteomes" id="UP000824112">
    <property type="component" value="Unassembled WGS sequence"/>
</dbReference>
<reference evidence="1" key="1">
    <citation type="submission" date="2020-10" db="EMBL/GenBank/DDBJ databases">
        <authorList>
            <person name="Gilroy R."/>
        </authorList>
    </citation>
    <scope>NUCLEOTIDE SEQUENCE</scope>
    <source>
        <strain evidence="1">CHK158-818</strain>
    </source>
</reference>
<dbReference type="InterPro" id="IPR012675">
    <property type="entry name" value="Beta-grasp_dom_sf"/>
</dbReference>
<dbReference type="NCBIfam" id="TIGR01683">
    <property type="entry name" value="thiS"/>
    <property type="match status" value="1"/>
</dbReference>
<protein>
    <submittedName>
        <fullName evidence="1">Sulfur carrier protein ThiS</fullName>
    </submittedName>
</protein>
<reference evidence="1" key="2">
    <citation type="journal article" date="2021" name="PeerJ">
        <title>Extensive microbial diversity within the chicken gut microbiome revealed by metagenomics and culture.</title>
        <authorList>
            <person name="Gilroy R."/>
            <person name="Ravi A."/>
            <person name="Getino M."/>
            <person name="Pursley I."/>
            <person name="Horton D.L."/>
            <person name="Alikhan N.F."/>
            <person name="Baker D."/>
            <person name="Gharbi K."/>
            <person name="Hall N."/>
            <person name="Watson M."/>
            <person name="Adriaenssens E.M."/>
            <person name="Foster-Nyarko E."/>
            <person name="Jarju S."/>
            <person name="Secka A."/>
            <person name="Antonio M."/>
            <person name="Oren A."/>
            <person name="Chaudhuri R.R."/>
            <person name="La Ragione R."/>
            <person name="Hildebrand F."/>
            <person name="Pallen M.J."/>
        </authorList>
    </citation>
    <scope>NUCLEOTIDE SEQUENCE</scope>
    <source>
        <strain evidence="1">CHK158-818</strain>
    </source>
</reference>
<evidence type="ECO:0000313" key="1">
    <source>
        <dbReference type="EMBL" id="HIU55865.1"/>
    </source>
</evidence>
<dbReference type="PANTHER" id="PTHR34472:SF1">
    <property type="entry name" value="SULFUR CARRIER PROTEIN THIS"/>
    <property type="match status" value="1"/>
</dbReference>
<dbReference type="CDD" id="cd00565">
    <property type="entry name" value="Ubl_ThiS"/>
    <property type="match status" value="1"/>
</dbReference>
<evidence type="ECO:0000313" key="2">
    <source>
        <dbReference type="Proteomes" id="UP000824112"/>
    </source>
</evidence>
<dbReference type="AlphaFoldDB" id="A0A9D1SD91"/>
<comment type="caution">
    <text evidence="1">The sequence shown here is derived from an EMBL/GenBank/DDBJ whole genome shotgun (WGS) entry which is preliminary data.</text>
</comment>
<name>A0A9D1SD91_9BACT</name>
<dbReference type="Pfam" id="PF02597">
    <property type="entry name" value="ThiS"/>
    <property type="match status" value="1"/>
</dbReference>
<gene>
    <name evidence="1" type="primary">thiS</name>
    <name evidence="1" type="ORF">IAB03_08695</name>
</gene>
<dbReference type="InterPro" id="IPR010035">
    <property type="entry name" value="Thi_S"/>
</dbReference>
<dbReference type="InterPro" id="IPR003749">
    <property type="entry name" value="ThiS/MoaD-like"/>
</dbReference>
<proteinExistence type="predicted"/>